<dbReference type="AlphaFoldDB" id="A0A6J0MRS3"/>
<proteinExistence type="predicted"/>
<feature type="compositionally biased region" description="Basic and acidic residues" evidence="2">
    <location>
        <begin position="333"/>
        <end position="349"/>
    </location>
</feature>
<feature type="domain" description="Retrotransposon gag" evidence="3">
    <location>
        <begin position="160"/>
        <end position="254"/>
    </location>
</feature>
<feature type="compositionally biased region" description="Low complexity" evidence="2">
    <location>
        <begin position="75"/>
        <end position="92"/>
    </location>
</feature>
<evidence type="ECO:0000259" key="3">
    <source>
        <dbReference type="Pfam" id="PF03732"/>
    </source>
</evidence>
<evidence type="ECO:0000313" key="5">
    <source>
        <dbReference type="RefSeq" id="XP_018474603.2"/>
    </source>
</evidence>
<dbReference type="PANTHER" id="PTHR15503">
    <property type="entry name" value="LDOC1 RELATED"/>
    <property type="match status" value="1"/>
</dbReference>
<dbReference type="RefSeq" id="XP_018474603.2">
    <property type="nucleotide sequence ID" value="XM_018619101.2"/>
</dbReference>
<dbReference type="Gene3D" id="3.10.10.10">
    <property type="entry name" value="HIV Type 1 Reverse Transcriptase, subunit A, domain 1"/>
    <property type="match status" value="1"/>
</dbReference>
<evidence type="ECO:0000313" key="4">
    <source>
        <dbReference type="Proteomes" id="UP000504610"/>
    </source>
</evidence>
<dbReference type="Gene3D" id="2.40.70.10">
    <property type="entry name" value="Acid Proteases"/>
    <property type="match status" value="1"/>
</dbReference>
<dbReference type="Proteomes" id="UP000504610">
    <property type="component" value="Chromosome 1"/>
</dbReference>
<feature type="region of interest" description="Disordered" evidence="2">
    <location>
        <begin position="1"/>
        <end position="49"/>
    </location>
</feature>
<dbReference type="Pfam" id="PF03732">
    <property type="entry name" value="Retrotrans_gag"/>
    <property type="match status" value="1"/>
</dbReference>
<dbReference type="SUPFAM" id="SSF56672">
    <property type="entry name" value="DNA/RNA polymerases"/>
    <property type="match status" value="1"/>
</dbReference>
<feature type="region of interest" description="Disordered" evidence="2">
    <location>
        <begin position="562"/>
        <end position="587"/>
    </location>
</feature>
<dbReference type="CDD" id="cd00303">
    <property type="entry name" value="retropepsin_like"/>
    <property type="match status" value="1"/>
</dbReference>
<dbReference type="InterPro" id="IPR005162">
    <property type="entry name" value="Retrotrans_gag_dom"/>
</dbReference>
<dbReference type="InterPro" id="IPR043502">
    <property type="entry name" value="DNA/RNA_pol_sf"/>
</dbReference>
<dbReference type="InterPro" id="IPR021109">
    <property type="entry name" value="Peptidase_aspartic_dom_sf"/>
</dbReference>
<reference evidence="4" key="1">
    <citation type="journal article" date="2019" name="Database">
        <title>The radish genome database (RadishGD): an integrated information resource for radish genomics.</title>
        <authorList>
            <person name="Yu H.J."/>
            <person name="Baek S."/>
            <person name="Lee Y.J."/>
            <person name="Cho A."/>
            <person name="Mun J.H."/>
        </authorList>
    </citation>
    <scope>NUCLEOTIDE SEQUENCE [LARGE SCALE GENOMIC DNA]</scope>
    <source>
        <strain evidence="4">cv. WK10039</strain>
    </source>
</reference>
<feature type="compositionally biased region" description="Low complexity" evidence="2">
    <location>
        <begin position="23"/>
        <end position="49"/>
    </location>
</feature>
<evidence type="ECO:0000256" key="2">
    <source>
        <dbReference type="SAM" id="MobiDB-lite"/>
    </source>
</evidence>
<dbReference type="InterPro" id="IPR032567">
    <property type="entry name" value="RTL1-rel"/>
</dbReference>
<accession>A0A6J0MRS3</accession>
<keyword evidence="4" id="KW-1185">Reference proteome</keyword>
<protein>
    <submittedName>
        <fullName evidence="5">Uncharacterized protein LOC108845897</fullName>
    </submittedName>
</protein>
<dbReference type="KEGG" id="rsz:108845897"/>
<feature type="coiled-coil region" evidence="1">
    <location>
        <begin position="266"/>
        <end position="293"/>
    </location>
</feature>
<name>A0A6J0MRS3_RAPSA</name>
<dbReference type="GeneID" id="108845897"/>
<evidence type="ECO:0000256" key="1">
    <source>
        <dbReference type="SAM" id="Coils"/>
    </source>
</evidence>
<dbReference type="PANTHER" id="PTHR15503:SF42">
    <property type="entry name" value="ZINC FINGER, CCHC-TYPE, RETROTRANSPOSON GAG DOMAIN, ASPARTIC PEPTIDASE DOMAIN PROTEIN-RELATED"/>
    <property type="match status" value="1"/>
</dbReference>
<reference evidence="5" key="2">
    <citation type="submission" date="2025-08" db="UniProtKB">
        <authorList>
            <consortium name="RefSeq"/>
        </authorList>
    </citation>
    <scope>IDENTIFICATION</scope>
    <source>
        <tissue evidence="5">Leaf</tissue>
    </source>
</reference>
<feature type="region of interest" description="Disordered" evidence="2">
    <location>
        <begin position="326"/>
        <end position="349"/>
    </location>
</feature>
<feature type="compositionally biased region" description="Pro residues" evidence="2">
    <location>
        <begin position="93"/>
        <end position="102"/>
    </location>
</feature>
<feature type="compositionally biased region" description="Basic and acidic residues" evidence="2">
    <location>
        <begin position="570"/>
        <end position="579"/>
    </location>
</feature>
<keyword evidence="1" id="KW-0175">Coiled coil</keyword>
<organism evidence="4 5">
    <name type="scientific">Raphanus sativus</name>
    <name type="common">Radish</name>
    <name type="synonym">Raphanus raphanistrum var. sativus</name>
    <dbReference type="NCBI Taxonomy" id="3726"/>
    <lineage>
        <taxon>Eukaryota</taxon>
        <taxon>Viridiplantae</taxon>
        <taxon>Streptophyta</taxon>
        <taxon>Embryophyta</taxon>
        <taxon>Tracheophyta</taxon>
        <taxon>Spermatophyta</taxon>
        <taxon>Magnoliopsida</taxon>
        <taxon>eudicotyledons</taxon>
        <taxon>Gunneridae</taxon>
        <taxon>Pentapetalae</taxon>
        <taxon>rosids</taxon>
        <taxon>malvids</taxon>
        <taxon>Brassicales</taxon>
        <taxon>Brassicaceae</taxon>
        <taxon>Brassiceae</taxon>
        <taxon>Raphanus</taxon>
    </lineage>
</organism>
<feature type="region of interest" description="Disordered" evidence="2">
    <location>
        <begin position="75"/>
        <end position="106"/>
    </location>
</feature>
<gene>
    <name evidence="5" type="primary">LOC108845897</name>
</gene>
<dbReference type="Pfam" id="PF08284">
    <property type="entry name" value="RVP_2"/>
    <property type="match status" value="1"/>
</dbReference>
<dbReference type="OrthoDB" id="1102029at2759"/>
<sequence length="587" mass="65809">MPPKRAAPVVGTAQRVARRATRSAFQASSEAESQNGGAPANGNPAGGPNVVNAAILEELRRYREAYGGQLPNGEAAAGAGAVPIPPAVDQNPLLPPPPPPAAPAVVPAQGPTYWDMMRHMRNMQMEFFSGKADAILADNWRRQLERNFESARCPPEFRRDLAVHHLKDDALVWWEGVVESSHGIRMTYDDFLEEFNGKYFPLEAMDQMESKFQDIRQGSRNVREYGDEFHKLRRFAGHYLNDRELVRRFLKGMRIELRNSCNVRDYRNVHELIEKAAEQEAGLEEERKQHQAAPDTSREIVRIKDRDVRERVLECDVTVVGKKDMSSETAGHSWEETREGCSHNSRESRLGDPELTRLKAVKGLNRSRTFTGSYNTKVAGVETAGKERITTNWKYEEVSVVLAGINLPANLLELELGRYEVILGMDWLAQHGAIVDCAKTCVRIPLDGRQIVYRGMKTRTGVSVISMVQAEEAIRRGSEAFLATIEMVEETEAPDLGNISVAAEYADVFEPLRGPPPHRSNAFTIELEPGTAPVSKAPYRLAPAEMAELKKQLEELVEKGWEPTTLHRLPRIEQGDRQEQVSPSPHR</sequence>